<accession>A0A6A5ZH83</accession>
<dbReference type="Proteomes" id="UP000799770">
    <property type="component" value="Unassembled WGS sequence"/>
</dbReference>
<dbReference type="AlphaFoldDB" id="A0A6A5ZH83"/>
<protein>
    <submittedName>
        <fullName evidence="1">Uncharacterized protein</fullName>
    </submittedName>
</protein>
<proteinExistence type="predicted"/>
<organism evidence="1 2">
    <name type="scientific">Lophiotrema nucula</name>
    <dbReference type="NCBI Taxonomy" id="690887"/>
    <lineage>
        <taxon>Eukaryota</taxon>
        <taxon>Fungi</taxon>
        <taxon>Dikarya</taxon>
        <taxon>Ascomycota</taxon>
        <taxon>Pezizomycotina</taxon>
        <taxon>Dothideomycetes</taxon>
        <taxon>Pleosporomycetidae</taxon>
        <taxon>Pleosporales</taxon>
        <taxon>Lophiotremataceae</taxon>
        <taxon>Lophiotrema</taxon>
    </lineage>
</organism>
<keyword evidence="2" id="KW-1185">Reference proteome</keyword>
<reference evidence="1" key="1">
    <citation type="journal article" date="2020" name="Stud. Mycol.">
        <title>101 Dothideomycetes genomes: a test case for predicting lifestyles and emergence of pathogens.</title>
        <authorList>
            <person name="Haridas S."/>
            <person name="Albert R."/>
            <person name="Binder M."/>
            <person name="Bloem J."/>
            <person name="Labutti K."/>
            <person name="Salamov A."/>
            <person name="Andreopoulos B."/>
            <person name="Baker S."/>
            <person name="Barry K."/>
            <person name="Bills G."/>
            <person name="Bluhm B."/>
            <person name="Cannon C."/>
            <person name="Castanera R."/>
            <person name="Culley D."/>
            <person name="Daum C."/>
            <person name="Ezra D."/>
            <person name="Gonzalez J."/>
            <person name="Henrissat B."/>
            <person name="Kuo A."/>
            <person name="Liang C."/>
            <person name="Lipzen A."/>
            <person name="Lutzoni F."/>
            <person name="Magnuson J."/>
            <person name="Mondo S."/>
            <person name="Nolan M."/>
            <person name="Ohm R."/>
            <person name="Pangilinan J."/>
            <person name="Park H.-J."/>
            <person name="Ramirez L."/>
            <person name="Alfaro M."/>
            <person name="Sun H."/>
            <person name="Tritt A."/>
            <person name="Yoshinaga Y."/>
            <person name="Zwiers L.-H."/>
            <person name="Turgeon B."/>
            <person name="Goodwin S."/>
            <person name="Spatafora J."/>
            <person name="Crous P."/>
            <person name="Grigoriev I."/>
        </authorList>
    </citation>
    <scope>NUCLEOTIDE SEQUENCE</scope>
    <source>
        <strain evidence="1">CBS 627.86</strain>
    </source>
</reference>
<evidence type="ECO:0000313" key="2">
    <source>
        <dbReference type="Proteomes" id="UP000799770"/>
    </source>
</evidence>
<evidence type="ECO:0000313" key="1">
    <source>
        <dbReference type="EMBL" id="KAF2118444.1"/>
    </source>
</evidence>
<gene>
    <name evidence="1" type="ORF">BDV96DRAFT_569911</name>
</gene>
<dbReference type="EMBL" id="ML977317">
    <property type="protein sequence ID" value="KAF2118444.1"/>
    <property type="molecule type" value="Genomic_DNA"/>
</dbReference>
<sequence>MPLFCCWIVLQFWRFLVWLTSGALIPLIQHCYGRFRRVCDLSEQYVGVTALSHYISSIYHSSLAYRTTALCRQALGQRRLWICSLVVVIIANALYIERPGIVRHLAQAEGQERNVVGVVKIL</sequence>
<name>A0A6A5ZH83_9PLEO</name>